<accession>A0A0F9G2V0</accession>
<reference evidence="1" key="1">
    <citation type="journal article" date="2015" name="Nature">
        <title>Complex archaea that bridge the gap between prokaryotes and eukaryotes.</title>
        <authorList>
            <person name="Spang A."/>
            <person name="Saw J.H."/>
            <person name="Jorgensen S.L."/>
            <person name="Zaremba-Niedzwiedzka K."/>
            <person name="Martijn J."/>
            <person name="Lind A.E."/>
            <person name="van Eijk R."/>
            <person name="Schleper C."/>
            <person name="Guy L."/>
            <person name="Ettema T.J."/>
        </authorList>
    </citation>
    <scope>NUCLEOTIDE SEQUENCE</scope>
</reference>
<proteinExistence type="predicted"/>
<protein>
    <submittedName>
        <fullName evidence="1">Uncharacterized protein</fullName>
    </submittedName>
</protein>
<dbReference type="EMBL" id="LAZR01019304">
    <property type="protein sequence ID" value="KKL93034.1"/>
    <property type="molecule type" value="Genomic_DNA"/>
</dbReference>
<evidence type="ECO:0000313" key="1">
    <source>
        <dbReference type="EMBL" id="KKL93034.1"/>
    </source>
</evidence>
<gene>
    <name evidence="1" type="ORF">LCGC14_1878760</name>
</gene>
<organism evidence="1">
    <name type="scientific">marine sediment metagenome</name>
    <dbReference type="NCBI Taxonomy" id="412755"/>
    <lineage>
        <taxon>unclassified sequences</taxon>
        <taxon>metagenomes</taxon>
        <taxon>ecological metagenomes</taxon>
    </lineage>
</organism>
<sequence>MIEWDEYRRDDKTIDLKKLFGATHLQGTLSMKQWGIVVGYFREIELVHRIKSRQAAAIAIAHARHLVRIDKEQTWQSATSK</sequence>
<comment type="caution">
    <text evidence="1">The sequence shown here is derived from an EMBL/GenBank/DDBJ whole genome shotgun (WGS) entry which is preliminary data.</text>
</comment>
<dbReference type="AlphaFoldDB" id="A0A0F9G2V0"/>
<name>A0A0F9G2V0_9ZZZZ</name>